<dbReference type="InterPro" id="IPR009057">
    <property type="entry name" value="Homeodomain-like_sf"/>
</dbReference>
<dbReference type="SUPFAM" id="SSF46689">
    <property type="entry name" value="Homeodomain-like"/>
    <property type="match status" value="1"/>
</dbReference>
<accession>A0A806JC52</accession>
<dbReference type="Proteomes" id="UP000014672">
    <property type="component" value="Chromosome"/>
</dbReference>
<sequence length="71" mass="8648">MFPPLICTPKVGLNNQLIKVQIFMAKYTQSFKQQVIEFYLQNNRIRSLTRQHFQVKETILRYWINQYNHTS</sequence>
<organism evidence="1 2">
    <name type="scientific">Glaesserella parasuis ZJ0906</name>
    <dbReference type="NCBI Taxonomy" id="1322346"/>
    <lineage>
        <taxon>Bacteria</taxon>
        <taxon>Pseudomonadati</taxon>
        <taxon>Pseudomonadota</taxon>
        <taxon>Gammaproteobacteria</taxon>
        <taxon>Pasteurellales</taxon>
        <taxon>Pasteurellaceae</taxon>
        <taxon>Glaesserella</taxon>
    </lineage>
</organism>
<dbReference type="AlphaFoldDB" id="A0A806JC52"/>
<proteinExistence type="predicted"/>
<dbReference type="EMBL" id="CP005384">
    <property type="protein sequence ID" value="AGO17098.1"/>
    <property type="molecule type" value="Genomic_DNA"/>
</dbReference>
<gene>
    <name evidence="1" type="ORF">K756_09955</name>
</gene>
<reference evidence="1 2" key="1">
    <citation type="journal article" date="2013" name="PLoS ONE">
        <title>Complete Genome Analysis of a Haemophilus parasuis Serovar 12 Strain from China.</title>
        <authorList>
            <person name="Li Y."/>
            <person name="Kwok A.H."/>
            <person name="Jiang J."/>
            <person name="Zou Y."/>
            <person name="Zheng F."/>
            <person name="Chen P."/>
            <person name="Hou C."/>
            <person name="Leung F.C."/>
            <person name="Jiang P."/>
        </authorList>
    </citation>
    <scope>NUCLEOTIDE SEQUENCE [LARGE SCALE GENOMIC DNA]</scope>
    <source>
        <strain evidence="1 2">ZJ0906</strain>
    </source>
</reference>
<dbReference type="PANTHER" id="PTHR33795">
    <property type="entry name" value="INSERTION ELEMENT IS150 PROTEIN INSJ"/>
    <property type="match status" value="1"/>
</dbReference>
<evidence type="ECO:0000313" key="1">
    <source>
        <dbReference type="EMBL" id="AGO17098.1"/>
    </source>
</evidence>
<evidence type="ECO:0000313" key="2">
    <source>
        <dbReference type="Proteomes" id="UP000014672"/>
    </source>
</evidence>
<dbReference type="KEGG" id="hpaz:K756_09955"/>
<protein>
    <submittedName>
        <fullName evidence="1">ISHin1, family IS3</fullName>
    </submittedName>
</protein>
<dbReference type="PANTHER" id="PTHR33795:SF1">
    <property type="entry name" value="INSERTION ELEMENT IS150 PROTEIN INSJ"/>
    <property type="match status" value="1"/>
</dbReference>
<name>A0A806JC52_GLAPU</name>
<dbReference type="InterPro" id="IPR052057">
    <property type="entry name" value="IS150/IS1296_orfA-like"/>
</dbReference>